<feature type="active site" description="Charge relay system" evidence="7">
    <location>
        <position position="149"/>
    </location>
</feature>
<comment type="caution">
    <text evidence="13">The sequence shown here is derived from an EMBL/GenBank/DDBJ whole genome shotgun (WGS) entry which is preliminary data.</text>
</comment>
<dbReference type="InterPro" id="IPR025965">
    <property type="entry name" value="FlgD/Vpr_Ig-like"/>
</dbReference>
<feature type="domain" description="FlgD/Vpr Ig-like" evidence="11">
    <location>
        <begin position="470"/>
        <end position="535"/>
    </location>
</feature>
<dbReference type="GO" id="GO:0006508">
    <property type="term" value="P:proteolysis"/>
    <property type="evidence" value="ECO:0007669"/>
    <property type="project" value="UniProtKB-KW"/>
</dbReference>
<comment type="subcellular location">
    <subcellularLocation>
        <location evidence="1">Secreted</location>
    </subcellularLocation>
</comment>
<protein>
    <recommendedName>
        <fullName evidence="15">Peptidase S8/S53 domain-containing protein</fullName>
    </recommendedName>
</protein>
<dbReference type="Gene3D" id="3.40.50.200">
    <property type="entry name" value="Peptidase S8/S53 domain"/>
    <property type="match status" value="1"/>
</dbReference>
<reference evidence="13 14" key="1">
    <citation type="submission" date="2017-06" db="EMBL/GenBank/DDBJ databases">
        <title>Novel microbial phyla capable of carbon fixation and sulfur reduction in deep-sea sediments.</title>
        <authorList>
            <person name="Huang J."/>
            <person name="Baker B."/>
            <person name="Wang Y."/>
        </authorList>
    </citation>
    <scope>NUCLEOTIDE SEQUENCE [LARGE SCALE GENOMIC DNA]</scope>
    <source>
        <strain evidence="13">B3_TA06</strain>
    </source>
</reference>
<evidence type="ECO:0000256" key="3">
    <source>
        <dbReference type="ARBA" id="ARBA00022525"/>
    </source>
</evidence>
<evidence type="ECO:0000256" key="4">
    <source>
        <dbReference type="ARBA" id="ARBA00022670"/>
    </source>
</evidence>
<accession>A0A532VB69</accession>
<dbReference type="InterPro" id="IPR054399">
    <property type="entry name" value="Fervidolysin-like_N_prodom"/>
</dbReference>
<dbReference type="InterPro" id="IPR050131">
    <property type="entry name" value="Peptidase_S8_subtilisin-like"/>
</dbReference>
<dbReference type="Pfam" id="PF13860">
    <property type="entry name" value="FlgD_ig"/>
    <property type="match status" value="1"/>
</dbReference>
<dbReference type="GO" id="GO:0004252">
    <property type="term" value="F:serine-type endopeptidase activity"/>
    <property type="evidence" value="ECO:0007669"/>
    <property type="project" value="UniProtKB-UniRule"/>
</dbReference>
<dbReference type="InterPro" id="IPR015500">
    <property type="entry name" value="Peptidase_S8_subtilisin-rel"/>
</dbReference>
<dbReference type="InterPro" id="IPR034084">
    <property type="entry name" value="Thermitase-like_dom"/>
</dbReference>
<evidence type="ECO:0000256" key="2">
    <source>
        <dbReference type="ARBA" id="ARBA00011073"/>
    </source>
</evidence>
<dbReference type="PROSITE" id="PS51892">
    <property type="entry name" value="SUBTILASE"/>
    <property type="match status" value="1"/>
</dbReference>
<evidence type="ECO:0008006" key="15">
    <source>
        <dbReference type="Google" id="ProtNLM"/>
    </source>
</evidence>
<dbReference type="AlphaFoldDB" id="A0A532VB69"/>
<dbReference type="Pfam" id="PF22148">
    <property type="entry name" value="Fervidolysin_NPro-like"/>
    <property type="match status" value="1"/>
</dbReference>
<dbReference type="SUPFAM" id="SSF52743">
    <property type="entry name" value="Subtilisin-like"/>
    <property type="match status" value="1"/>
</dbReference>
<evidence type="ECO:0000259" key="11">
    <source>
        <dbReference type="Pfam" id="PF13860"/>
    </source>
</evidence>
<evidence type="ECO:0000313" key="13">
    <source>
        <dbReference type="EMBL" id="TKJ44418.1"/>
    </source>
</evidence>
<feature type="domain" description="Peptidase S8/S53" evidence="10">
    <location>
        <begin position="141"/>
        <end position="435"/>
    </location>
</feature>
<dbReference type="InterPro" id="IPR026444">
    <property type="entry name" value="Secre_tail"/>
</dbReference>
<dbReference type="CDD" id="cd07484">
    <property type="entry name" value="Peptidases_S8_Thermitase_like"/>
    <property type="match status" value="1"/>
</dbReference>
<organism evidence="13 14">
    <name type="scientific">candidate division TA06 bacterium B3_TA06</name>
    <dbReference type="NCBI Taxonomy" id="2012487"/>
    <lineage>
        <taxon>Bacteria</taxon>
        <taxon>Bacteria division TA06</taxon>
    </lineage>
</organism>
<dbReference type="InterPro" id="IPR023828">
    <property type="entry name" value="Peptidase_S8_Ser-AS"/>
</dbReference>
<dbReference type="InterPro" id="IPR036852">
    <property type="entry name" value="Peptidase_S8/S53_dom_sf"/>
</dbReference>
<dbReference type="PROSITE" id="PS00136">
    <property type="entry name" value="SUBTILASE_ASP"/>
    <property type="match status" value="1"/>
</dbReference>
<dbReference type="PANTHER" id="PTHR43806:SF11">
    <property type="entry name" value="CEREVISIN-RELATED"/>
    <property type="match status" value="1"/>
</dbReference>
<keyword evidence="5 7" id="KW-0378">Hydrolase</keyword>
<evidence type="ECO:0000256" key="6">
    <source>
        <dbReference type="ARBA" id="ARBA00022825"/>
    </source>
</evidence>
<gene>
    <name evidence="13" type="ORF">CEE36_01365</name>
</gene>
<feature type="active site" description="Charge relay system" evidence="7">
    <location>
        <position position="204"/>
    </location>
</feature>
<evidence type="ECO:0000256" key="9">
    <source>
        <dbReference type="SAM" id="SignalP"/>
    </source>
</evidence>
<evidence type="ECO:0000256" key="1">
    <source>
        <dbReference type="ARBA" id="ARBA00004613"/>
    </source>
</evidence>
<name>A0A532VB69_UNCT6</name>
<dbReference type="NCBIfam" id="TIGR04183">
    <property type="entry name" value="Por_Secre_tail"/>
    <property type="match status" value="1"/>
</dbReference>
<proteinExistence type="inferred from homology"/>
<dbReference type="Proteomes" id="UP000317778">
    <property type="component" value="Unassembled WGS sequence"/>
</dbReference>
<feature type="active site" description="Charge relay system" evidence="7">
    <location>
        <position position="388"/>
    </location>
</feature>
<dbReference type="InterPro" id="IPR023827">
    <property type="entry name" value="Peptidase_S8_Asp-AS"/>
</dbReference>
<keyword evidence="9" id="KW-0732">Signal</keyword>
<sequence length="546" mass="59216">MKYLTASVLILAIIPAVLIAGTDHSTVNLEDPELYAQGYITVRFADGVDLDGIQSALAVTGAVEVRRIEQLNAIQLTIPDEADIRDALSYYESRPDVLYAQPVAIRRVLWTPNDPLFPRQWHFDRDHINMPAAWDVERGSSSVIVAIVDTGIAYEDYPIPEYEAGEVTSSDDYYHMAPDFTASQFVAGYDIVHDDEHPNDQWGHGTHVASTVAQATNNGIGTAGMAPDCKLMPVQVMNYTGSGYDFWIADGITWAADHGADVINLSLGGAPGQSSEIEHDAIIYAQNKGVVIVASAGNSSAGILSYPARFEECIAVAATNYNDKRAYYSQYGTGLDISAPGGATYEDKNSDGYPDGVLQCTYLEFADPYHGKLAEVDEFAYHFWQGTSMAAPHVSGLAALLISHGITGVDNVKDAIYTTARDLGTSGYDKVYGWGMIDPVAALDYIPVAIHEESAPEIVSVSSPGLFSNSTQINYTLPADGQVTLTVWDATGRRVRTLVDSHQASGTHSIQWDGTDDNGHPLSQGAYFYRIKTSQSSLTQKVIFIR</sequence>
<dbReference type="GO" id="GO:0005576">
    <property type="term" value="C:extracellular region"/>
    <property type="evidence" value="ECO:0007669"/>
    <property type="project" value="UniProtKB-SubCell"/>
</dbReference>
<dbReference type="Gene3D" id="2.60.40.4070">
    <property type="match status" value="1"/>
</dbReference>
<comment type="similarity">
    <text evidence="2 7 8">Belongs to the peptidase S8 family.</text>
</comment>
<evidence type="ECO:0000259" key="12">
    <source>
        <dbReference type="Pfam" id="PF22148"/>
    </source>
</evidence>
<keyword evidence="4 7" id="KW-0645">Protease</keyword>
<evidence type="ECO:0000313" key="14">
    <source>
        <dbReference type="Proteomes" id="UP000317778"/>
    </source>
</evidence>
<keyword evidence="3" id="KW-0964">Secreted</keyword>
<evidence type="ECO:0000259" key="10">
    <source>
        <dbReference type="Pfam" id="PF00082"/>
    </source>
</evidence>
<dbReference type="InterPro" id="IPR000209">
    <property type="entry name" value="Peptidase_S8/S53_dom"/>
</dbReference>
<dbReference type="PROSITE" id="PS00138">
    <property type="entry name" value="SUBTILASE_SER"/>
    <property type="match status" value="1"/>
</dbReference>
<feature type="chain" id="PRO_5021898600" description="Peptidase S8/S53 domain-containing protein" evidence="9">
    <location>
        <begin position="20"/>
        <end position="546"/>
    </location>
</feature>
<dbReference type="PRINTS" id="PR00723">
    <property type="entry name" value="SUBTILISIN"/>
</dbReference>
<evidence type="ECO:0000256" key="8">
    <source>
        <dbReference type="RuleBase" id="RU003355"/>
    </source>
</evidence>
<evidence type="ECO:0000256" key="7">
    <source>
        <dbReference type="PROSITE-ProRule" id="PRU01240"/>
    </source>
</evidence>
<feature type="signal peptide" evidence="9">
    <location>
        <begin position="1"/>
        <end position="19"/>
    </location>
</feature>
<dbReference type="PANTHER" id="PTHR43806">
    <property type="entry name" value="PEPTIDASE S8"/>
    <property type="match status" value="1"/>
</dbReference>
<dbReference type="EMBL" id="NJBO01000001">
    <property type="protein sequence ID" value="TKJ44418.1"/>
    <property type="molecule type" value="Genomic_DNA"/>
</dbReference>
<dbReference type="Pfam" id="PF00082">
    <property type="entry name" value="Peptidase_S8"/>
    <property type="match status" value="1"/>
</dbReference>
<evidence type="ECO:0000256" key="5">
    <source>
        <dbReference type="ARBA" id="ARBA00022801"/>
    </source>
</evidence>
<keyword evidence="6 7" id="KW-0720">Serine protease</keyword>
<feature type="domain" description="Fervidolysin-like N-terminal prodomain" evidence="12">
    <location>
        <begin position="31"/>
        <end position="102"/>
    </location>
</feature>